<feature type="compositionally biased region" description="Basic and acidic residues" evidence="1">
    <location>
        <begin position="1"/>
        <end position="17"/>
    </location>
</feature>
<gene>
    <name evidence="2" type="ORF">NDU88_004401</name>
</gene>
<comment type="caution">
    <text evidence="2">The sequence shown here is derived from an EMBL/GenBank/DDBJ whole genome shotgun (WGS) entry which is preliminary data.</text>
</comment>
<evidence type="ECO:0000256" key="1">
    <source>
        <dbReference type="SAM" id="MobiDB-lite"/>
    </source>
</evidence>
<protein>
    <submittedName>
        <fullName evidence="2">Uncharacterized protein</fullName>
    </submittedName>
</protein>
<evidence type="ECO:0000313" key="2">
    <source>
        <dbReference type="EMBL" id="KAJ1216802.1"/>
    </source>
</evidence>
<accession>A0AAV7WRR3</accession>
<feature type="region of interest" description="Disordered" evidence="1">
    <location>
        <begin position="50"/>
        <end position="69"/>
    </location>
</feature>
<feature type="region of interest" description="Disordered" evidence="1">
    <location>
        <begin position="1"/>
        <end position="28"/>
    </location>
</feature>
<feature type="compositionally biased region" description="Polar residues" evidence="1">
    <location>
        <begin position="18"/>
        <end position="28"/>
    </location>
</feature>
<sequence length="124" mass="13859">MGHQREEHKKLKERVEATENTVSDMSPSASEVAFHINALQKEVAQLRQQGVCRRQPQADSSREQAAKERGQIMAEMELWAKTPPPPVLSGEWLETDVPELEDEQIHALLGDGPPVTPQTAEDLL</sequence>
<dbReference type="Proteomes" id="UP001066276">
    <property type="component" value="Chromosome 1_1"/>
</dbReference>
<reference evidence="2" key="1">
    <citation type="journal article" date="2022" name="bioRxiv">
        <title>Sequencing and chromosome-scale assembly of the giantPleurodeles waltlgenome.</title>
        <authorList>
            <person name="Brown T."/>
            <person name="Elewa A."/>
            <person name="Iarovenko S."/>
            <person name="Subramanian E."/>
            <person name="Araus A.J."/>
            <person name="Petzold A."/>
            <person name="Susuki M."/>
            <person name="Suzuki K.-i.T."/>
            <person name="Hayashi T."/>
            <person name="Toyoda A."/>
            <person name="Oliveira C."/>
            <person name="Osipova E."/>
            <person name="Leigh N.D."/>
            <person name="Simon A."/>
            <person name="Yun M.H."/>
        </authorList>
    </citation>
    <scope>NUCLEOTIDE SEQUENCE</scope>
    <source>
        <strain evidence="2">20211129_DDA</strain>
        <tissue evidence="2">Liver</tissue>
    </source>
</reference>
<evidence type="ECO:0000313" key="3">
    <source>
        <dbReference type="Proteomes" id="UP001066276"/>
    </source>
</evidence>
<organism evidence="2 3">
    <name type="scientific">Pleurodeles waltl</name>
    <name type="common">Iberian ribbed newt</name>
    <dbReference type="NCBI Taxonomy" id="8319"/>
    <lineage>
        <taxon>Eukaryota</taxon>
        <taxon>Metazoa</taxon>
        <taxon>Chordata</taxon>
        <taxon>Craniata</taxon>
        <taxon>Vertebrata</taxon>
        <taxon>Euteleostomi</taxon>
        <taxon>Amphibia</taxon>
        <taxon>Batrachia</taxon>
        <taxon>Caudata</taxon>
        <taxon>Salamandroidea</taxon>
        <taxon>Salamandridae</taxon>
        <taxon>Pleurodelinae</taxon>
        <taxon>Pleurodeles</taxon>
    </lineage>
</organism>
<dbReference type="AlphaFoldDB" id="A0AAV7WRR3"/>
<proteinExistence type="predicted"/>
<name>A0AAV7WRR3_PLEWA</name>
<keyword evidence="3" id="KW-1185">Reference proteome</keyword>
<feature type="compositionally biased region" description="Basic and acidic residues" evidence="1">
    <location>
        <begin position="60"/>
        <end position="69"/>
    </location>
</feature>
<dbReference type="EMBL" id="JANPWB010000001">
    <property type="protein sequence ID" value="KAJ1216802.1"/>
    <property type="molecule type" value="Genomic_DNA"/>
</dbReference>
<feature type="region of interest" description="Disordered" evidence="1">
    <location>
        <begin position="104"/>
        <end position="124"/>
    </location>
</feature>